<dbReference type="AlphaFoldDB" id="A0A0H4A0I6"/>
<sequence length="74" mass="8293">MGVTLRARLSACIFHLWPKSGFTLVSHCVPPQDVPLYSPYLKGYRCNPERTSLAAFVAPRRSSSLLSLPLNKFE</sequence>
<accession>A0A0H4A0I6</accession>
<reference evidence="1" key="1">
    <citation type="journal article" date="2015" name="MBio">
        <title>Eco-Evolutionary Dynamics of Episomes among Ecologically Cohesive Bacterial Populations.</title>
        <authorList>
            <person name="Xue H."/>
            <person name="Cordero O.X."/>
            <person name="Camas F.M."/>
            <person name="Trimble W."/>
            <person name="Meyer F."/>
            <person name="Guglielmini J."/>
            <person name="Rocha E.P."/>
            <person name="Polz M.F."/>
        </authorList>
    </citation>
    <scope>NUCLEOTIDE SEQUENCE</scope>
    <source>
        <strain evidence="1">FF_1</strain>
    </source>
</reference>
<name>A0A0H4A0I6_VIBSP</name>
<evidence type="ECO:0000313" key="1">
    <source>
        <dbReference type="EMBL" id="AKN39236.1"/>
    </source>
</evidence>
<protein>
    <submittedName>
        <fullName evidence="1">Uncharacterized protein</fullName>
    </submittedName>
</protein>
<organism evidence="1">
    <name type="scientific">Vibrio splendidus</name>
    <dbReference type="NCBI Taxonomy" id="29497"/>
    <lineage>
        <taxon>Bacteria</taxon>
        <taxon>Pseudomonadati</taxon>
        <taxon>Pseudomonadota</taxon>
        <taxon>Gammaproteobacteria</taxon>
        <taxon>Vibrionales</taxon>
        <taxon>Vibrionaceae</taxon>
        <taxon>Vibrio</taxon>
    </lineage>
</organism>
<proteinExistence type="predicted"/>
<dbReference type="EMBL" id="KP795638">
    <property type="protein sequence ID" value="AKN39236.1"/>
    <property type="molecule type" value="Genomic_DNA"/>
</dbReference>